<proteinExistence type="predicted"/>
<dbReference type="Pfam" id="PF09697">
    <property type="entry name" value="Porph_ging"/>
    <property type="match status" value="1"/>
</dbReference>
<comment type="caution">
    <text evidence="3">The sequence shown here is derived from an EMBL/GenBank/DDBJ whole genome shotgun (WGS) entry which is preliminary data.</text>
</comment>
<dbReference type="AlphaFoldDB" id="A0A930YWX1"/>
<feature type="signal peptide" evidence="2">
    <location>
        <begin position="1"/>
        <end position="22"/>
    </location>
</feature>
<evidence type="ECO:0000313" key="3">
    <source>
        <dbReference type="EMBL" id="MBF5027928.1"/>
    </source>
</evidence>
<keyword evidence="2" id="KW-0732">Signal</keyword>
<keyword evidence="4" id="KW-1185">Reference proteome</keyword>
<feature type="region of interest" description="Disordered" evidence="1">
    <location>
        <begin position="266"/>
        <end position="288"/>
    </location>
</feature>
<accession>A0A930YWX1</accession>
<dbReference type="InterPro" id="IPR005901">
    <property type="entry name" value="GLPGLI"/>
</dbReference>
<name>A0A930YWX1_9FLAO</name>
<gene>
    <name evidence="3" type="ORF">IC612_08975</name>
</gene>
<evidence type="ECO:0000313" key="4">
    <source>
        <dbReference type="Proteomes" id="UP000694480"/>
    </source>
</evidence>
<dbReference type="NCBIfam" id="TIGR01200">
    <property type="entry name" value="GLPGLI"/>
    <property type="match status" value="1"/>
</dbReference>
<organism evidence="3 4">
    <name type="scientific">Planobacterium oryzisoli</name>
    <dbReference type="NCBI Taxonomy" id="2771435"/>
    <lineage>
        <taxon>Bacteria</taxon>
        <taxon>Pseudomonadati</taxon>
        <taxon>Bacteroidota</taxon>
        <taxon>Flavobacteriia</taxon>
        <taxon>Flavobacteriales</taxon>
        <taxon>Weeksellaceae</taxon>
        <taxon>Chryseobacterium group</taxon>
        <taxon>Chryseobacterium</taxon>
    </lineage>
</organism>
<feature type="chain" id="PRO_5038082883" evidence="2">
    <location>
        <begin position="23"/>
        <end position="288"/>
    </location>
</feature>
<dbReference type="RefSeq" id="WP_194739853.1">
    <property type="nucleotide sequence ID" value="NZ_JADKYY010000012.1"/>
</dbReference>
<dbReference type="Proteomes" id="UP000694480">
    <property type="component" value="Unassembled WGS sequence"/>
</dbReference>
<evidence type="ECO:0000256" key="1">
    <source>
        <dbReference type="SAM" id="MobiDB-lite"/>
    </source>
</evidence>
<evidence type="ECO:0000256" key="2">
    <source>
        <dbReference type="SAM" id="SignalP"/>
    </source>
</evidence>
<reference evidence="3" key="1">
    <citation type="submission" date="2020-11" db="EMBL/GenBank/DDBJ databases">
        <title>Genome seq and assembly of Planobacterium sp.</title>
        <authorList>
            <person name="Chhetri G."/>
        </authorList>
    </citation>
    <scope>NUCLEOTIDE SEQUENCE</scope>
    <source>
        <strain evidence="3">GCR5</strain>
    </source>
</reference>
<feature type="compositionally biased region" description="Basic and acidic residues" evidence="1">
    <location>
        <begin position="267"/>
        <end position="282"/>
    </location>
</feature>
<sequence length="288" mass="32857">MQRAALLLIVLFSSALSSQTRAIYEYRFAIDSTRKDSVVSELMYLDISEKGSKFYSKQAHDSDSLAAAEVRKQIASKSSNIQIKRSGQSAVGFEVEKTPQKEVYLLTTVGRDYFRVKDERELSWTIHPETAVHEELKIQKATTQFAGREWTAWFSPEVPIAEGPYKFHGLPGLIIKLETKDQSHSFTLKGLRKSPGSSADMSLPQGVEVPFFSRKPIEVDRKQYNKHLEQYRKDPVQGMREMLSQPNSKVVINVGGVEYSNPQDILRQMEKSAKEREKKRNNPIELEN</sequence>
<protein>
    <submittedName>
        <fullName evidence="3">GLPGLI family protein</fullName>
    </submittedName>
</protein>
<dbReference type="EMBL" id="JADKYY010000012">
    <property type="protein sequence ID" value="MBF5027928.1"/>
    <property type="molecule type" value="Genomic_DNA"/>
</dbReference>